<dbReference type="GO" id="GO:0070274">
    <property type="term" value="C:RES complex"/>
    <property type="evidence" value="ECO:0007669"/>
    <property type="project" value="TreeGrafter"/>
</dbReference>
<comment type="similarity">
    <text evidence="1">Belongs to the CWC26 family.</text>
</comment>
<dbReference type="PANTHER" id="PTHR31809">
    <property type="entry name" value="BUD13 HOMOLOG"/>
    <property type="match status" value="1"/>
</dbReference>
<evidence type="ECO:0000256" key="3">
    <source>
        <dbReference type="SAM" id="MobiDB-lite"/>
    </source>
</evidence>
<dbReference type="PANTHER" id="PTHR31809:SF0">
    <property type="entry name" value="BUD13 HOMOLOG"/>
    <property type="match status" value="1"/>
</dbReference>
<dbReference type="InterPro" id="IPR018609">
    <property type="entry name" value="Bud13"/>
</dbReference>
<feature type="compositionally biased region" description="Basic and acidic residues" evidence="3">
    <location>
        <begin position="255"/>
        <end position="265"/>
    </location>
</feature>
<dbReference type="Pfam" id="PF09736">
    <property type="entry name" value="Bud13"/>
    <property type="match status" value="1"/>
</dbReference>
<evidence type="ECO:0000313" key="5">
    <source>
        <dbReference type="Proteomes" id="UP000036403"/>
    </source>
</evidence>
<dbReference type="STRING" id="67767.A0A0J7L9Q1"/>
<dbReference type="GO" id="GO:0005684">
    <property type="term" value="C:U2-type spliceosomal complex"/>
    <property type="evidence" value="ECO:0007669"/>
    <property type="project" value="TreeGrafter"/>
</dbReference>
<dbReference type="GO" id="GO:0000398">
    <property type="term" value="P:mRNA splicing, via spliceosome"/>
    <property type="evidence" value="ECO:0007669"/>
    <property type="project" value="TreeGrafter"/>
</dbReference>
<feature type="compositionally biased region" description="Basic and acidic residues" evidence="3">
    <location>
        <begin position="473"/>
        <end position="496"/>
    </location>
</feature>
<feature type="compositionally biased region" description="Polar residues" evidence="3">
    <location>
        <begin position="134"/>
        <end position="143"/>
    </location>
</feature>
<feature type="compositionally biased region" description="Basic and acidic residues" evidence="3">
    <location>
        <begin position="275"/>
        <end position="316"/>
    </location>
</feature>
<proteinExistence type="inferred from homology"/>
<dbReference type="EMBL" id="LBMM01000172">
    <property type="protein sequence ID" value="KMR04627.1"/>
    <property type="molecule type" value="Genomic_DNA"/>
</dbReference>
<dbReference type="PaxDb" id="67767-A0A0J7L9Q1"/>
<accession>A0A0J7L9Q1</accession>
<feature type="region of interest" description="Disordered" evidence="3">
    <location>
        <begin position="553"/>
        <end position="583"/>
    </location>
</feature>
<feature type="compositionally biased region" description="Basic and acidic residues" evidence="3">
    <location>
        <begin position="167"/>
        <end position="185"/>
    </location>
</feature>
<dbReference type="Proteomes" id="UP000036403">
    <property type="component" value="Unassembled WGS sequence"/>
</dbReference>
<feature type="compositionally biased region" description="Basic and acidic residues" evidence="3">
    <location>
        <begin position="330"/>
        <end position="423"/>
    </location>
</feature>
<dbReference type="AlphaFoldDB" id="A0A0J7L9Q1"/>
<feature type="compositionally biased region" description="Low complexity" evidence="3">
    <location>
        <begin position="145"/>
        <end position="159"/>
    </location>
</feature>
<sequence length="620" mass="72298">MENKVINQKEYLKKYISFGDTDQKKKKKKKKPKTGTQTVKIIDDDIDLKNMRPIEEGEFDILLEGEDAPQIAGIIDERGPVDFTDKRRWKIITENEEGDLTIINRTTSKEKRFQVDEMDANQNNSDDSDLSPPGSKNSKNADLNSRGQSKNDSSNSSPPRSRHSKNKHADLSPRRKTKDISKDNDSDLSPPRSKHSKNKHVDLNPRKKFESESKDDDSDLSPPRQSKNNDSDLSSPRQSRNNDNNSDLSPPRQFRNYDSDLDPPRKIMKHSTRSTSERNYRSSGNRDNDSDFSSSRKDKQNLDTDLYESRKSKTNRDSNSSTSRRKEHRSRKEDPSYSNSRRTDRGHDYYDKNSSRSSRQDGSRSSRVKEYEDRDRKSRSYSDTGEKRKKSRWGEETDNFEHGHAENHSKDRDDRMTKTLDGKKAGFQAAKALRDEIEAHKRRDAELFSKLSNEVSGKGQATIMRDKKTGRKRNLEEEAEKNREQQRKQQEMDEKYAKWGKGLKQVEDREEKLKDDLYEINKPLARYADDADLDKQLREQDREGDPMLKYIKQKQIKEGKRKPDPIQYQGSYAPNRFGIKPGHRWDGVDRSNGYEKKWFEAQNAKTARQEEAYRWSTSDM</sequence>
<name>A0A0J7L9Q1_LASNI</name>
<dbReference type="InterPro" id="IPR051112">
    <property type="entry name" value="CWC26_splicing_factor"/>
</dbReference>
<dbReference type="OrthoDB" id="6022at2759"/>
<feature type="region of interest" description="Disordered" evidence="3">
    <location>
        <begin position="103"/>
        <end position="423"/>
    </location>
</feature>
<feature type="compositionally biased region" description="Polar residues" evidence="3">
    <location>
        <begin position="223"/>
        <end position="248"/>
    </location>
</feature>
<keyword evidence="5" id="KW-1185">Reference proteome</keyword>
<comment type="caution">
    <text evidence="4">The sequence shown here is derived from an EMBL/GenBank/DDBJ whole genome shotgun (WGS) entry which is preliminary data.</text>
</comment>
<gene>
    <name evidence="4" type="ORF">RF55_578</name>
</gene>
<protein>
    <recommendedName>
        <fullName evidence="2">BUD13 homolog</fullName>
    </recommendedName>
</protein>
<evidence type="ECO:0000313" key="4">
    <source>
        <dbReference type="EMBL" id="KMR04627.1"/>
    </source>
</evidence>
<evidence type="ECO:0000256" key="2">
    <source>
        <dbReference type="ARBA" id="ARBA00014454"/>
    </source>
</evidence>
<dbReference type="GO" id="GO:0003723">
    <property type="term" value="F:RNA binding"/>
    <property type="evidence" value="ECO:0007669"/>
    <property type="project" value="TreeGrafter"/>
</dbReference>
<organism evidence="4 5">
    <name type="scientific">Lasius niger</name>
    <name type="common">Black garden ant</name>
    <dbReference type="NCBI Taxonomy" id="67767"/>
    <lineage>
        <taxon>Eukaryota</taxon>
        <taxon>Metazoa</taxon>
        <taxon>Ecdysozoa</taxon>
        <taxon>Arthropoda</taxon>
        <taxon>Hexapoda</taxon>
        <taxon>Insecta</taxon>
        <taxon>Pterygota</taxon>
        <taxon>Neoptera</taxon>
        <taxon>Endopterygota</taxon>
        <taxon>Hymenoptera</taxon>
        <taxon>Apocrita</taxon>
        <taxon>Aculeata</taxon>
        <taxon>Formicoidea</taxon>
        <taxon>Formicidae</taxon>
        <taxon>Formicinae</taxon>
        <taxon>Lasius</taxon>
        <taxon>Lasius</taxon>
    </lineage>
</organism>
<feature type="region of interest" description="Disordered" evidence="3">
    <location>
        <begin position="450"/>
        <end position="496"/>
    </location>
</feature>
<feature type="compositionally biased region" description="Basic and acidic residues" evidence="3">
    <location>
        <begin position="555"/>
        <end position="564"/>
    </location>
</feature>
<evidence type="ECO:0000256" key="1">
    <source>
        <dbReference type="ARBA" id="ARBA00011069"/>
    </source>
</evidence>
<feature type="compositionally biased region" description="Basic and acidic residues" evidence="3">
    <location>
        <begin position="199"/>
        <end position="212"/>
    </location>
</feature>
<reference evidence="4 5" key="1">
    <citation type="submission" date="2015-04" db="EMBL/GenBank/DDBJ databases">
        <title>Lasius niger genome sequencing.</title>
        <authorList>
            <person name="Konorov E.A."/>
            <person name="Nikitin M.A."/>
            <person name="Kirill M.V."/>
            <person name="Chang P."/>
        </authorList>
    </citation>
    <scope>NUCLEOTIDE SEQUENCE [LARGE SCALE GENOMIC DNA]</scope>
    <source>
        <tissue evidence="4">Whole</tissue>
    </source>
</reference>